<dbReference type="EMBL" id="PEOG01000016">
    <property type="protein sequence ID" value="PIM53816.1"/>
    <property type="molecule type" value="Genomic_DNA"/>
</dbReference>
<keyword evidence="2 5" id="KW-0808">Transferase</keyword>
<dbReference type="PANTHER" id="PTHR30201">
    <property type="entry name" value="TRIPHOSPHORIBOSYL-DEPHOSPHO-COA SYNTHASE"/>
    <property type="match status" value="1"/>
</dbReference>
<evidence type="ECO:0000256" key="2">
    <source>
        <dbReference type="ARBA" id="ARBA00022679"/>
    </source>
</evidence>
<evidence type="ECO:0000313" key="6">
    <source>
        <dbReference type="EMBL" id="PIM53816.1"/>
    </source>
</evidence>
<dbReference type="GO" id="GO:0005524">
    <property type="term" value="F:ATP binding"/>
    <property type="evidence" value="ECO:0007669"/>
    <property type="project" value="UniProtKB-KW"/>
</dbReference>
<reference evidence="6 7" key="1">
    <citation type="submission" date="2017-11" db="EMBL/GenBank/DDBJ databases">
        <title>Draft genome sequence of Mitsuaria sp. HWN-4.</title>
        <authorList>
            <person name="Gundlapally S.R."/>
        </authorList>
    </citation>
    <scope>NUCLEOTIDE SEQUENCE [LARGE SCALE GENOMIC DNA]</scope>
    <source>
        <strain evidence="6 7">HWN-4</strain>
    </source>
</reference>
<dbReference type="PANTHER" id="PTHR30201:SF2">
    <property type="entry name" value="2-(5''-TRIPHOSPHORIBOSYL)-3'-DEPHOSPHOCOENZYME-A SYNTHASE"/>
    <property type="match status" value="1"/>
</dbReference>
<evidence type="ECO:0000256" key="4">
    <source>
        <dbReference type="ARBA" id="ARBA00022840"/>
    </source>
</evidence>
<dbReference type="Gene3D" id="1.10.4200.10">
    <property type="entry name" value="Triphosphoribosyl-dephospho-CoA protein"/>
    <property type="match status" value="2"/>
</dbReference>
<dbReference type="EC" id="2.4.2.52" evidence="5"/>
<dbReference type="NCBIfam" id="TIGR03132">
    <property type="entry name" value="malonate_mdcB"/>
    <property type="match status" value="1"/>
</dbReference>
<dbReference type="AlphaFoldDB" id="A0A2G9CBL0"/>
<proteinExistence type="inferred from homology"/>
<comment type="caution">
    <text evidence="6">The sequence shown here is derived from an EMBL/GenBank/DDBJ whole genome shotgun (WGS) entry which is preliminary data.</text>
</comment>
<organism evidence="6 7">
    <name type="scientific">Roseateles chitinivorans</name>
    <dbReference type="NCBI Taxonomy" id="2917965"/>
    <lineage>
        <taxon>Bacteria</taxon>
        <taxon>Pseudomonadati</taxon>
        <taxon>Pseudomonadota</taxon>
        <taxon>Betaproteobacteria</taxon>
        <taxon>Burkholderiales</taxon>
        <taxon>Sphaerotilaceae</taxon>
        <taxon>Roseateles</taxon>
    </lineage>
</organism>
<name>A0A2G9CBL0_9BURK</name>
<dbReference type="GO" id="GO:0051191">
    <property type="term" value="P:prosthetic group biosynthetic process"/>
    <property type="evidence" value="ECO:0007669"/>
    <property type="project" value="TreeGrafter"/>
</dbReference>
<keyword evidence="4 5" id="KW-0067">ATP-binding</keyword>
<protein>
    <recommendedName>
        <fullName evidence="5">Probable 2-(5''-triphosphoribosyl)-3'-dephosphocoenzyme-A synthase</fullName>
        <shortName evidence="5">2-(5''-triphosphoribosyl)-3'-dephospho-CoA synthase</shortName>
        <ecNumber evidence="5">2.4.2.52</ecNumber>
    </recommendedName>
</protein>
<dbReference type="GO" id="GO:0046917">
    <property type="term" value="F:triphosphoribosyl-dephospho-CoA synthase activity"/>
    <property type="evidence" value="ECO:0007669"/>
    <property type="project" value="UniProtKB-UniRule"/>
</dbReference>
<keyword evidence="7" id="KW-1185">Reference proteome</keyword>
<dbReference type="Pfam" id="PF01874">
    <property type="entry name" value="CitG"/>
    <property type="match status" value="1"/>
</dbReference>
<dbReference type="HAMAP" id="MF_01883">
    <property type="entry name" value="MdcB"/>
    <property type="match status" value="1"/>
</dbReference>
<keyword evidence="3 5" id="KW-0547">Nucleotide-binding</keyword>
<evidence type="ECO:0000256" key="3">
    <source>
        <dbReference type="ARBA" id="ARBA00022741"/>
    </source>
</evidence>
<comment type="function">
    <text evidence="5">Involved in the formation of 2-(5''-phosphoribosyl)-3'-dephosphocoenzyme-A, the prosthetic group of the acyl-carrier protein of the malonate decarboxylase.</text>
</comment>
<evidence type="ECO:0000313" key="7">
    <source>
        <dbReference type="Proteomes" id="UP000231501"/>
    </source>
</evidence>
<comment type="catalytic activity">
    <reaction evidence="1 5">
        <text>3'-dephospho-CoA + ATP = 2'-(5''-triphospho-alpha-D-ribosyl)-3'-dephospho-CoA + adenine</text>
        <dbReference type="Rhea" id="RHEA:15117"/>
        <dbReference type="ChEBI" id="CHEBI:16708"/>
        <dbReference type="ChEBI" id="CHEBI:30616"/>
        <dbReference type="ChEBI" id="CHEBI:57328"/>
        <dbReference type="ChEBI" id="CHEBI:61378"/>
        <dbReference type="EC" id="2.4.2.52"/>
    </reaction>
</comment>
<evidence type="ECO:0000256" key="5">
    <source>
        <dbReference type="HAMAP-Rule" id="MF_01883"/>
    </source>
</evidence>
<dbReference type="Proteomes" id="UP000231501">
    <property type="component" value="Unassembled WGS sequence"/>
</dbReference>
<accession>A0A2G9CBL0</accession>
<evidence type="ECO:0000256" key="1">
    <source>
        <dbReference type="ARBA" id="ARBA00001210"/>
    </source>
</evidence>
<gene>
    <name evidence="5 6" type="primary">mdcB</name>
    <name evidence="6" type="ORF">CS062_07690</name>
</gene>
<sequence>MSSPAHERPVRRPARAADALRAPTAADLGRAAAAALHDELALAPKPGLVTLTSNGSHDDMDARTFFRSIAALRRYFVRIAGLGMAGADFEALERAGIEAEACMLAATGGINTHRGAIFLLGLLCACAGALVSAGQPLTPTRLRATLVERWGAALRRRAQRPSTLPGGMAARRHGLRGASEEAALGFPAVFDVGVPAMRSALAQGLSRERAQLDTFFHLMAALDDSNLAHRGGLEGLRFAQQAARGFLADGGAAHPLALARAEALGQDFEARRLSPGGSADMLAAVCWMVRIGAVGAFKVR</sequence>
<comment type="similarity">
    <text evidence="5">Belongs to the CitG/MdcB family.</text>
</comment>
<dbReference type="InterPro" id="IPR017555">
    <property type="entry name" value="TriPribosyl-deP-CoA_syn"/>
</dbReference>
<dbReference type="RefSeq" id="WP_099860941.1">
    <property type="nucleotide sequence ID" value="NZ_PEOG01000016.1"/>
</dbReference>
<dbReference type="InterPro" id="IPR002736">
    <property type="entry name" value="CitG"/>
</dbReference>
<dbReference type="OrthoDB" id="114886at2"/>